<feature type="coiled-coil region" evidence="1">
    <location>
        <begin position="45"/>
        <end position="72"/>
    </location>
</feature>
<name>A0ABY9C565_VITVI</name>
<dbReference type="EMBL" id="CP126654">
    <property type="protein sequence ID" value="WJZ90154.1"/>
    <property type="molecule type" value="Genomic_DNA"/>
</dbReference>
<evidence type="ECO:0000256" key="1">
    <source>
        <dbReference type="SAM" id="Coils"/>
    </source>
</evidence>
<keyword evidence="1" id="KW-0175">Coiled coil</keyword>
<proteinExistence type="predicted"/>
<evidence type="ECO:0000313" key="2">
    <source>
        <dbReference type="EMBL" id="WJZ90154.1"/>
    </source>
</evidence>
<reference evidence="2 3" key="1">
    <citation type="journal article" date="2023" name="Hortic Res">
        <title>The complete reference genome for grapevine (Vitis vinifera L.) genetics and breeding.</title>
        <authorList>
            <person name="Shi X."/>
            <person name="Cao S."/>
            <person name="Wang X."/>
            <person name="Huang S."/>
            <person name="Wang Y."/>
            <person name="Liu Z."/>
            <person name="Liu W."/>
            <person name="Leng X."/>
            <person name="Peng Y."/>
            <person name="Wang N."/>
            <person name="Wang Y."/>
            <person name="Ma Z."/>
            <person name="Xu X."/>
            <person name="Zhang F."/>
            <person name="Xue H."/>
            <person name="Zhong H."/>
            <person name="Wang Y."/>
            <person name="Zhang K."/>
            <person name="Velt A."/>
            <person name="Avia K."/>
            <person name="Holtgrawe D."/>
            <person name="Grimplet J."/>
            <person name="Matus J.T."/>
            <person name="Ware D."/>
            <person name="Wu X."/>
            <person name="Wang H."/>
            <person name="Liu C."/>
            <person name="Fang Y."/>
            <person name="Rustenholz C."/>
            <person name="Cheng Z."/>
            <person name="Xiao H."/>
            <person name="Zhou Y."/>
        </authorList>
    </citation>
    <scope>NUCLEOTIDE SEQUENCE [LARGE SCALE GENOMIC DNA]</scope>
    <source>
        <strain evidence="3">cv. Pinot noir / PN40024</strain>
        <tissue evidence="2">Leaf</tissue>
    </source>
</reference>
<dbReference type="Proteomes" id="UP001227230">
    <property type="component" value="Chromosome 7"/>
</dbReference>
<keyword evidence="3" id="KW-1185">Reference proteome</keyword>
<gene>
    <name evidence="2" type="ORF">VitviT2T_009319</name>
</gene>
<evidence type="ECO:0000313" key="3">
    <source>
        <dbReference type="Proteomes" id="UP001227230"/>
    </source>
</evidence>
<sequence length="80" mass="8807">MAEIGKTKLNSGWLAARSTNIQLTRTQLTTTHPPAGPTSPWMDQIHAAAKEIACLRAKVAELKARVEEQTREVGRGRRCP</sequence>
<organism evidence="2 3">
    <name type="scientific">Vitis vinifera</name>
    <name type="common">Grape</name>
    <dbReference type="NCBI Taxonomy" id="29760"/>
    <lineage>
        <taxon>Eukaryota</taxon>
        <taxon>Viridiplantae</taxon>
        <taxon>Streptophyta</taxon>
        <taxon>Embryophyta</taxon>
        <taxon>Tracheophyta</taxon>
        <taxon>Spermatophyta</taxon>
        <taxon>Magnoliopsida</taxon>
        <taxon>eudicotyledons</taxon>
        <taxon>Gunneridae</taxon>
        <taxon>Pentapetalae</taxon>
        <taxon>rosids</taxon>
        <taxon>Vitales</taxon>
        <taxon>Vitaceae</taxon>
        <taxon>Viteae</taxon>
        <taxon>Vitis</taxon>
    </lineage>
</organism>
<protein>
    <submittedName>
        <fullName evidence="2">Uncharacterized protein</fullName>
    </submittedName>
</protein>
<accession>A0ABY9C565</accession>